<dbReference type="Gene3D" id="6.10.250.2410">
    <property type="match status" value="1"/>
</dbReference>
<evidence type="ECO:0000256" key="1">
    <source>
        <dbReference type="ARBA" id="ARBA00044777"/>
    </source>
</evidence>
<evidence type="ECO:0000256" key="2">
    <source>
        <dbReference type="SAM" id="Coils"/>
    </source>
</evidence>
<evidence type="ECO:0000313" key="3">
    <source>
        <dbReference type="EMBL" id="PIS05433.1"/>
    </source>
</evidence>
<dbReference type="PANTHER" id="PTHR33969">
    <property type="entry name" value="SEGREGATION AND CONDENSATION PROTEIN A"/>
    <property type="match status" value="1"/>
</dbReference>
<proteinExistence type="predicted"/>
<reference evidence="4" key="1">
    <citation type="submission" date="2017-09" db="EMBL/GenBank/DDBJ databases">
        <title>Depth-based differentiation of microbial function through sediment-hosted aquifers and enrichment of novel symbionts in the deep terrestrial subsurface.</title>
        <authorList>
            <person name="Probst A.J."/>
            <person name="Ladd B."/>
            <person name="Jarett J.K."/>
            <person name="Geller-Mcgrath D.E."/>
            <person name="Sieber C.M.K."/>
            <person name="Emerson J.B."/>
            <person name="Anantharaman K."/>
            <person name="Thomas B.C."/>
            <person name="Malmstrom R."/>
            <person name="Stieglmeier M."/>
            <person name="Klingl A."/>
            <person name="Woyke T."/>
            <person name="Ryan C.M."/>
            <person name="Banfield J.F."/>
        </authorList>
    </citation>
    <scope>NUCLEOTIDE SEQUENCE [LARGE SCALE GENOMIC DNA]</scope>
</reference>
<accession>A0A2H0W242</accession>
<dbReference type="Proteomes" id="UP000230935">
    <property type="component" value="Unassembled WGS sequence"/>
</dbReference>
<dbReference type="PANTHER" id="PTHR33969:SF2">
    <property type="entry name" value="SEGREGATION AND CONDENSATION PROTEIN A"/>
    <property type="match status" value="1"/>
</dbReference>
<dbReference type="Pfam" id="PF02616">
    <property type="entry name" value="SMC_ScpA"/>
    <property type="match status" value="1"/>
</dbReference>
<keyword evidence="2" id="KW-0175">Coiled coil</keyword>
<dbReference type="AlphaFoldDB" id="A0A2H0W242"/>
<evidence type="ECO:0000313" key="4">
    <source>
        <dbReference type="Proteomes" id="UP000230935"/>
    </source>
</evidence>
<dbReference type="InterPro" id="IPR023093">
    <property type="entry name" value="ScpA-like_C"/>
</dbReference>
<dbReference type="Gene3D" id="1.10.10.580">
    <property type="entry name" value="Structural maintenance of chromosome 1. Chain E"/>
    <property type="match status" value="1"/>
</dbReference>
<protein>
    <recommendedName>
        <fullName evidence="1">Segregation and condensation protein A</fullName>
    </recommendedName>
</protein>
<sequence>MHQVKIEQFSGPLDLLLQLIEEQKLEITQVSLAEVTEQYIKTIYEAVDRQHIKPGELADFLAVASKLLLIKSKALLPYLKWEDEEAEDLERQLKIYQEYLEASKAIEKIIRRKKFGYGRERLLVTEEIGFNPPPSLSKSKLHQVMLAVLNNVERSILPDIPKETIKRTISIQQKIADIRNRILSSASLDFSKILNEAKDKTEIIVSFLAVLELIKQRTVTVEQDGLFTNITINKL</sequence>
<dbReference type="InterPro" id="IPR003768">
    <property type="entry name" value="ScpA"/>
</dbReference>
<dbReference type="EMBL" id="PEZZ01000007">
    <property type="protein sequence ID" value="PIS05433.1"/>
    <property type="molecule type" value="Genomic_DNA"/>
</dbReference>
<comment type="caution">
    <text evidence="3">The sequence shown here is derived from an EMBL/GenBank/DDBJ whole genome shotgun (WGS) entry which is preliminary data.</text>
</comment>
<organism evidence="3 4">
    <name type="scientific">Candidatus Buchananbacteria bacterium CG10_big_fil_rev_8_21_14_0_10_42_9</name>
    <dbReference type="NCBI Taxonomy" id="1974526"/>
    <lineage>
        <taxon>Bacteria</taxon>
        <taxon>Candidatus Buchananiibacteriota</taxon>
    </lineage>
</organism>
<name>A0A2H0W242_9BACT</name>
<feature type="coiled-coil region" evidence="2">
    <location>
        <begin position="79"/>
        <end position="106"/>
    </location>
</feature>
<gene>
    <name evidence="3" type="ORF">COT81_01480</name>
</gene>